<proteinExistence type="predicted"/>
<sequence length="90" mass="10022">MTPGLRQADLKQPYAVVNVHSGQGTPLAVKPYWTSCLDIQQRRHDLLLLKINNPKNTQYPSIALPNCNLPLKVGTLVEEWCSMASSMVSM</sequence>
<dbReference type="Proteomes" id="UP000314294">
    <property type="component" value="Unassembled WGS sequence"/>
</dbReference>
<accession>A0A4Z2F188</accession>
<comment type="caution">
    <text evidence="1">The sequence shown here is derived from an EMBL/GenBank/DDBJ whole genome shotgun (WGS) entry which is preliminary data.</text>
</comment>
<name>A0A4Z2F188_9TELE</name>
<evidence type="ECO:0000313" key="2">
    <source>
        <dbReference type="Proteomes" id="UP000314294"/>
    </source>
</evidence>
<keyword evidence="2" id="KW-1185">Reference proteome</keyword>
<organism evidence="1 2">
    <name type="scientific">Liparis tanakae</name>
    <name type="common">Tanaka's snailfish</name>
    <dbReference type="NCBI Taxonomy" id="230148"/>
    <lineage>
        <taxon>Eukaryota</taxon>
        <taxon>Metazoa</taxon>
        <taxon>Chordata</taxon>
        <taxon>Craniata</taxon>
        <taxon>Vertebrata</taxon>
        <taxon>Euteleostomi</taxon>
        <taxon>Actinopterygii</taxon>
        <taxon>Neopterygii</taxon>
        <taxon>Teleostei</taxon>
        <taxon>Neoteleostei</taxon>
        <taxon>Acanthomorphata</taxon>
        <taxon>Eupercaria</taxon>
        <taxon>Perciformes</taxon>
        <taxon>Cottioidei</taxon>
        <taxon>Cottales</taxon>
        <taxon>Liparidae</taxon>
        <taxon>Liparis</taxon>
    </lineage>
</organism>
<dbReference type="EMBL" id="SRLO01001944">
    <property type="protein sequence ID" value="TNN34531.1"/>
    <property type="molecule type" value="Genomic_DNA"/>
</dbReference>
<dbReference type="AlphaFoldDB" id="A0A4Z2F188"/>
<reference evidence="1 2" key="1">
    <citation type="submission" date="2019-03" db="EMBL/GenBank/DDBJ databases">
        <title>First draft genome of Liparis tanakae, snailfish: a comprehensive survey of snailfish specific genes.</title>
        <authorList>
            <person name="Kim W."/>
            <person name="Song I."/>
            <person name="Jeong J.-H."/>
            <person name="Kim D."/>
            <person name="Kim S."/>
            <person name="Ryu S."/>
            <person name="Song J.Y."/>
            <person name="Lee S.K."/>
        </authorList>
    </citation>
    <scope>NUCLEOTIDE SEQUENCE [LARGE SCALE GENOMIC DNA]</scope>
    <source>
        <tissue evidence="1">Muscle</tissue>
    </source>
</reference>
<gene>
    <name evidence="1" type="ORF">EYF80_055313</name>
</gene>
<dbReference type="OrthoDB" id="5565075at2759"/>
<protein>
    <submittedName>
        <fullName evidence="1">Uncharacterized protein</fullName>
    </submittedName>
</protein>
<evidence type="ECO:0000313" key="1">
    <source>
        <dbReference type="EMBL" id="TNN34531.1"/>
    </source>
</evidence>